<dbReference type="InterPro" id="IPR027417">
    <property type="entry name" value="P-loop_NTPase"/>
</dbReference>
<dbReference type="InterPro" id="IPR003439">
    <property type="entry name" value="ABC_transporter-like_ATP-bd"/>
</dbReference>
<evidence type="ECO:0000256" key="1">
    <source>
        <dbReference type="ARBA" id="ARBA00005417"/>
    </source>
</evidence>
<evidence type="ECO:0000256" key="2">
    <source>
        <dbReference type="ARBA" id="ARBA00022448"/>
    </source>
</evidence>
<dbReference type="InterPro" id="IPR050153">
    <property type="entry name" value="Metal_Ion_Import_ABC"/>
</dbReference>
<dbReference type="GO" id="GO:0016887">
    <property type="term" value="F:ATP hydrolysis activity"/>
    <property type="evidence" value="ECO:0007669"/>
    <property type="project" value="InterPro"/>
</dbReference>
<keyword evidence="2" id="KW-0813">Transport</keyword>
<gene>
    <name evidence="6" type="ORF">SAMN05216529_104280</name>
</gene>
<dbReference type="GO" id="GO:0005524">
    <property type="term" value="F:ATP binding"/>
    <property type="evidence" value="ECO:0007669"/>
    <property type="project" value="UniProtKB-KW"/>
</dbReference>
<evidence type="ECO:0000256" key="3">
    <source>
        <dbReference type="ARBA" id="ARBA00022741"/>
    </source>
</evidence>
<dbReference type="PROSITE" id="PS00211">
    <property type="entry name" value="ABC_TRANSPORTER_1"/>
    <property type="match status" value="1"/>
</dbReference>
<feature type="domain" description="ABC transporter" evidence="5">
    <location>
        <begin position="4"/>
        <end position="221"/>
    </location>
</feature>
<dbReference type="RefSeq" id="WP_242992313.1">
    <property type="nucleotide sequence ID" value="NZ_QGDS01000004.1"/>
</dbReference>
<evidence type="ECO:0000256" key="4">
    <source>
        <dbReference type="ARBA" id="ARBA00022840"/>
    </source>
</evidence>
<comment type="similarity">
    <text evidence="1">Belongs to the ABC transporter superfamily.</text>
</comment>
<dbReference type="InterPro" id="IPR003593">
    <property type="entry name" value="AAA+_ATPase"/>
</dbReference>
<accession>A0A316A034</accession>
<dbReference type="EMBL" id="UHJJ01000004">
    <property type="protein sequence ID" value="SUQ13966.1"/>
    <property type="molecule type" value="Genomic_DNA"/>
</dbReference>
<keyword evidence="4 6" id="KW-0067">ATP-binding</keyword>
<evidence type="ECO:0000313" key="7">
    <source>
        <dbReference type="Proteomes" id="UP000254051"/>
    </source>
</evidence>
<dbReference type="AlphaFoldDB" id="A0A316A034"/>
<dbReference type="Gene3D" id="3.40.50.300">
    <property type="entry name" value="P-loop containing nucleotide triphosphate hydrolases"/>
    <property type="match status" value="1"/>
</dbReference>
<keyword evidence="7" id="KW-1185">Reference proteome</keyword>
<organism evidence="6 7">
    <name type="scientific">Faecalicatena contorta</name>
    <dbReference type="NCBI Taxonomy" id="39482"/>
    <lineage>
        <taxon>Bacteria</taxon>
        <taxon>Bacillati</taxon>
        <taxon>Bacillota</taxon>
        <taxon>Clostridia</taxon>
        <taxon>Lachnospirales</taxon>
        <taxon>Lachnospiraceae</taxon>
        <taxon>Faecalicatena</taxon>
    </lineage>
</organism>
<sequence>MEIVNISELSFRYVDMPVLREVNLNIRRGDYVILTGENGSGKSTLLKLLLGELIPQQGTIELFGKDISNGFQGMKIGYVPQNGIGRNQNFPATVEEIMMTGLYQPFGKKRLSKRQCQQRIAAALTELEMEIFCKQRIGELSGGQQQRVMLARALAGEPELLILDEPAAGIDSVSLKSLCKVLKRLNQEQGLTILMVTHGNIKEFSGAERFLKAEDGRIIEA</sequence>
<dbReference type="PANTHER" id="PTHR42734:SF17">
    <property type="entry name" value="METAL TRANSPORT SYSTEM ATP-BINDING PROTEIN TM_0124-RELATED"/>
    <property type="match status" value="1"/>
</dbReference>
<protein>
    <submittedName>
        <fullName evidence="6">Zinc transport system ATP-binding protein</fullName>
    </submittedName>
</protein>
<keyword evidence="3" id="KW-0547">Nucleotide-binding</keyword>
<dbReference type="Proteomes" id="UP000254051">
    <property type="component" value="Unassembled WGS sequence"/>
</dbReference>
<dbReference type="SMART" id="SM00382">
    <property type="entry name" value="AAA"/>
    <property type="match status" value="1"/>
</dbReference>
<dbReference type="PROSITE" id="PS50893">
    <property type="entry name" value="ABC_TRANSPORTER_2"/>
    <property type="match status" value="1"/>
</dbReference>
<name>A0A316A034_9FIRM</name>
<dbReference type="Pfam" id="PF00005">
    <property type="entry name" value="ABC_tran"/>
    <property type="match status" value="1"/>
</dbReference>
<dbReference type="SUPFAM" id="SSF52540">
    <property type="entry name" value="P-loop containing nucleoside triphosphate hydrolases"/>
    <property type="match status" value="1"/>
</dbReference>
<proteinExistence type="inferred from homology"/>
<evidence type="ECO:0000313" key="6">
    <source>
        <dbReference type="EMBL" id="SUQ13966.1"/>
    </source>
</evidence>
<evidence type="ECO:0000259" key="5">
    <source>
        <dbReference type="PROSITE" id="PS50893"/>
    </source>
</evidence>
<dbReference type="InterPro" id="IPR017871">
    <property type="entry name" value="ABC_transporter-like_CS"/>
</dbReference>
<dbReference type="PANTHER" id="PTHR42734">
    <property type="entry name" value="METAL TRANSPORT SYSTEM ATP-BINDING PROTEIN TM_0124-RELATED"/>
    <property type="match status" value="1"/>
</dbReference>
<reference evidence="7" key="1">
    <citation type="submission" date="2017-07" db="EMBL/GenBank/DDBJ databases">
        <authorList>
            <person name="Varghese N."/>
            <person name="Submissions S."/>
        </authorList>
    </citation>
    <scope>NUCLEOTIDE SEQUENCE [LARGE SCALE GENOMIC DNA]</scope>
    <source>
        <strain evidence="7">NLAE-zl-C134</strain>
    </source>
</reference>